<reference evidence="1 2" key="1">
    <citation type="submission" date="2019-08" db="EMBL/GenBank/DDBJ databases">
        <title>Whole genome of Aphis craccivora.</title>
        <authorList>
            <person name="Voronova N.V."/>
            <person name="Shulinski R.S."/>
            <person name="Bandarenka Y.V."/>
            <person name="Zhorov D.G."/>
            <person name="Warner D."/>
        </authorList>
    </citation>
    <scope>NUCLEOTIDE SEQUENCE [LARGE SCALE GENOMIC DNA]</scope>
    <source>
        <strain evidence="1">180601</strain>
        <tissue evidence="1">Whole Body</tissue>
    </source>
</reference>
<comment type="caution">
    <text evidence="1">The sequence shown here is derived from an EMBL/GenBank/DDBJ whole genome shotgun (WGS) entry which is preliminary data.</text>
</comment>
<organism evidence="1 2">
    <name type="scientific">Aphis craccivora</name>
    <name type="common">Cowpea aphid</name>
    <dbReference type="NCBI Taxonomy" id="307492"/>
    <lineage>
        <taxon>Eukaryota</taxon>
        <taxon>Metazoa</taxon>
        <taxon>Ecdysozoa</taxon>
        <taxon>Arthropoda</taxon>
        <taxon>Hexapoda</taxon>
        <taxon>Insecta</taxon>
        <taxon>Pterygota</taxon>
        <taxon>Neoptera</taxon>
        <taxon>Paraneoptera</taxon>
        <taxon>Hemiptera</taxon>
        <taxon>Sternorrhyncha</taxon>
        <taxon>Aphidomorpha</taxon>
        <taxon>Aphidoidea</taxon>
        <taxon>Aphididae</taxon>
        <taxon>Aphidini</taxon>
        <taxon>Aphis</taxon>
        <taxon>Aphis</taxon>
    </lineage>
</organism>
<dbReference type="Proteomes" id="UP000478052">
    <property type="component" value="Unassembled WGS sequence"/>
</dbReference>
<dbReference type="EMBL" id="VUJU01012291">
    <property type="protein sequence ID" value="KAF0708076.1"/>
    <property type="molecule type" value="Genomic_DNA"/>
</dbReference>
<evidence type="ECO:0000313" key="1">
    <source>
        <dbReference type="EMBL" id="KAF0708076.1"/>
    </source>
</evidence>
<accession>A0A6G0VUD2</accession>
<keyword evidence="2" id="KW-1185">Reference proteome</keyword>
<sequence>MLSIHRDIEINVEEVLDEISQKLRRMDIILHHIRTIILLSGLLDSIGHIRFCNIIIYKELIDDAQKRILSTTLQNLAYQITSDFHQERTSTYFIPYIPYGPGLKRLAKVKLLDCLNLN</sequence>
<evidence type="ECO:0000313" key="2">
    <source>
        <dbReference type="Proteomes" id="UP000478052"/>
    </source>
</evidence>
<gene>
    <name evidence="1" type="ORF">FWK35_00029747</name>
</gene>
<proteinExistence type="predicted"/>
<name>A0A6G0VUD2_APHCR</name>
<dbReference type="AlphaFoldDB" id="A0A6G0VUD2"/>
<protein>
    <submittedName>
        <fullName evidence="1">Uncharacterized protein</fullName>
    </submittedName>
</protein>